<organism evidence="1 2">
    <name type="scientific">Candidatus Jettenia ecosi</name>
    <dbReference type="NCBI Taxonomy" id="2494326"/>
    <lineage>
        <taxon>Bacteria</taxon>
        <taxon>Pseudomonadati</taxon>
        <taxon>Planctomycetota</taxon>
        <taxon>Candidatus Brocadiia</taxon>
        <taxon>Candidatus Brocadiales</taxon>
        <taxon>Candidatus Brocadiaceae</taxon>
        <taxon>Candidatus Jettenia</taxon>
    </lineage>
</organism>
<name>A0A533Q9T6_9BACT</name>
<dbReference type="AlphaFoldDB" id="A0A533Q9T6"/>
<dbReference type="EMBL" id="SULG01000047">
    <property type="protein sequence ID" value="TLD41464.1"/>
    <property type="molecule type" value="Genomic_DNA"/>
</dbReference>
<dbReference type="Proteomes" id="UP000319783">
    <property type="component" value="Unassembled WGS sequence"/>
</dbReference>
<gene>
    <name evidence="1" type="ORF">JETT_2260</name>
</gene>
<accession>A0A533Q9T6</accession>
<reference evidence="1 2" key="1">
    <citation type="submission" date="2019-04" db="EMBL/GenBank/DDBJ databases">
        <title>Genome of a novel bacterium Candidatus Jettenia ecosi reconstructed from metagenome of an anammox bioreactor.</title>
        <authorList>
            <person name="Mardanov A.V."/>
            <person name="Beletsky A.V."/>
            <person name="Ravin N.V."/>
            <person name="Botchkova E.A."/>
            <person name="Litti Y.V."/>
            <person name="Nozhevnikova A.N."/>
        </authorList>
    </citation>
    <scope>NUCLEOTIDE SEQUENCE [LARGE SCALE GENOMIC DNA]</scope>
    <source>
        <strain evidence="1">J2</strain>
    </source>
</reference>
<sequence length="42" mass="4890">MYPHYYHENKKGNSKNPASHSLSLILKAIYGKKFSILNINRL</sequence>
<evidence type="ECO:0000313" key="2">
    <source>
        <dbReference type="Proteomes" id="UP000319783"/>
    </source>
</evidence>
<proteinExistence type="predicted"/>
<comment type="caution">
    <text evidence="1">The sequence shown here is derived from an EMBL/GenBank/DDBJ whole genome shotgun (WGS) entry which is preliminary data.</text>
</comment>
<protein>
    <submittedName>
        <fullName evidence="1">Uncharacterized protein</fullName>
    </submittedName>
</protein>
<evidence type="ECO:0000313" key="1">
    <source>
        <dbReference type="EMBL" id="TLD41464.1"/>
    </source>
</evidence>